<feature type="domain" description="C-type lectin" evidence="1">
    <location>
        <begin position="39"/>
        <end position="139"/>
    </location>
</feature>
<accession>A0A671NZ84</accession>
<dbReference type="InterPro" id="IPR016186">
    <property type="entry name" value="C-type_lectin-like/link_sf"/>
</dbReference>
<dbReference type="Gene3D" id="3.10.100.10">
    <property type="entry name" value="Mannose-Binding Protein A, subunit A"/>
    <property type="match status" value="2"/>
</dbReference>
<reference evidence="2" key="1">
    <citation type="submission" date="2025-08" db="UniProtKB">
        <authorList>
            <consortium name="Ensembl"/>
        </authorList>
    </citation>
    <scope>IDENTIFICATION</scope>
</reference>
<evidence type="ECO:0000313" key="3">
    <source>
        <dbReference type="Proteomes" id="UP000472260"/>
    </source>
</evidence>
<dbReference type="InterPro" id="IPR016187">
    <property type="entry name" value="CTDL_fold"/>
</dbReference>
<dbReference type="InterPro" id="IPR001304">
    <property type="entry name" value="C-type_lectin-like"/>
</dbReference>
<organism evidence="2 3">
    <name type="scientific">Sinocyclocheilus anshuiensis</name>
    <dbReference type="NCBI Taxonomy" id="1608454"/>
    <lineage>
        <taxon>Eukaryota</taxon>
        <taxon>Metazoa</taxon>
        <taxon>Chordata</taxon>
        <taxon>Craniata</taxon>
        <taxon>Vertebrata</taxon>
        <taxon>Euteleostomi</taxon>
        <taxon>Actinopterygii</taxon>
        <taxon>Neopterygii</taxon>
        <taxon>Teleostei</taxon>
        <taxon>Ostariophysi</taxon>
        <taxon>Cypriniformes</taxon>
        <taxon>Cyprinidae</taxon>
        <taxon>Cyprininae</taxon>
        <taxon>Sinocyclocheilus</taxon>
    </lineage>
</organism>
<dbReference type="InterPro" id="IPR050111">
    <property type="entry name" value="C-type_lectin/snaclec_domain"/>
</dbReference>
<dbReference type="SUPFAM" id="SSF56436">
    <property type="entry name" value="C-type lectin-like"/>
    <property type="match status" value="1"/>
</dbReference>
<protein>
    <recommendedName>
        <fullName evidence="1">C-type lectin domain-containing protein</fullName>
    </recommendedName>
</protein>
<dbReference type="AlphaFoldDB" id="A0A671NZ84"/>
<evidence type="ECO:0000259" key="1">
    <source>
        <dbReference type="PROSITE" id="PS50041"/>
    </source>
</evidence>
<keyword evidence="3" id="KW-1185">Reference proteome</keyword>
<name>A0A671NZ84_9TELE</name>
<dbReference type="Ensembl" id="ENSSANT00000054714.1">
    <property type="protein sequence ID" value="ENSSANP00000051480.1"/>
    <property type="gene ID" value="ENSSANG00000025784.1"/>
</dbReference>
<sequence>MDINISDVKTEREHLDTKRYRTPQNTVELVVVTDGWIYYQSKFYFISSEKKTWTDSERYCMEKGADLIIINNREEQDFVRKIFGQEKSESSTEHLILVCCCRFWASGEPNGHRKENCVMSYASGWADVLCNYEFRWICEKGNLKFIA</sequence>
<dbReference type="Pfam" id="PF00059">
    <property type="entry name" value="Lectin_C"/>
    <property type="match status" value="1"/>
</dbReference>
<reference evidence="2" key="2">
    <citation type="submission" date="2025-09" db="UniProtKB">
        <authorList>
            <consortium name="Ensembl"/>
        </authorList>
    </citation>
    <scope>IDENTIFICATION</scope>
</reference>
<dbReference type="PANTHER" id="PTHR22803">
    <property type="entry name" value="MANNOSE, PHOSPHOLIPASE, LECTIN RECEPTOR RELATED"/>
    <property type="match status" value="1"/>
</dbReference>
<dbReference type="SMART" id="SM00034">
    <property type="entry name" value="CLECT"/>
    <property type="match status" value="1"/>
</dbReference>
<proteinExistence type="predicted"/>
<dbReference type="PROSITE" id="PS50041">
    <property type="entry name" value="C_TYPE_LECTIN_2"/>
    <property type="match status" value="1"/>
</dbReference>
<dbReference type="Proteomes" id="UP000472260">
    <property type="component" value="Unassembled WGS sequence"/>
</dbReference>
<evidence type="ECO:0000313" key="2">
    <source>
        <dbReference type="Ensembl" id="ENSSANP00000051480.1"/>
    </source>
</evidence>